<accession>A0A9D4U9I0</accession>
<keyword evidence="1" id="KW-0812">Transmembrane</keyword>
<dbReference type="AlphaFoldDB" id="A0A9D4U9I0"/>
<dbReference type="Proteomes" id="UP000886520">
    <property type="component" value="Chromosome 20"/>
</dbReference>
<gene>
    <name evidence="2" type="ORF">GOP47_0020636</name>
</gene>
<proteinExistence type="predicted"/>
<dbReference type="OrthoDB" id="10251809at2759"/>
<comment type="caution">
    <text evidence="2">The sequence shown here is derived from an EMBL/GenBank/DDBJ whole genome shotgun (WGS) entry which is preliminary data.</text>
</comment>
<evidence type="ECO:0000313" key="3">
    <source>
        <dbReference type="Proteomes" id="UP000886520"/>
    </source>
</evidence>
<reference evidence="2" key="1">
    <citation type="submission" date="2021-01" db="EMBL/GenBank/DDBJ databases">
        <title>Adiantum capillus-veneris genome.</title>
        <authorList>
            <person name="Fang Y."/>
            <person name="Liao Q."/>
        </authorList>
    </citation>
    <scope>NUCLEOTIDE SEQUENCE</scope>
    <source>
        <strain evidence="2">H3</strain>
        <tissue evidence="2">Leaf</tissue>
    </source>
</reference>
<protein>
    <submittedName>
        <fullName evidence="2">Uncharacterized protein</fullName>
    </submittedName>
</protein>
<evidence type="ECO:0000256" key="1">
    <source>
        <dbReference type="SAM" id="Phobius"/>
    </source>
</evidence>
<feature type="transmembrane region" description="Helical" evidence="1">
    <location>
        <begin position="41"/>
        <end position="61"/>
    </location>
</feature>
<keyword evidence="1" id="KW-0472">Membrane</keyword>
<keyword evidence="1" id="KW-1133">Transmembrane helix</keyword>
<name>A0A9D4U9I0_ADICA</name>
<evidence type="ECO:0000313" key="2">
    <source>
        <dbReference type="EMBL" id="KAI5063966.1"/>
    </source>
</evidence>
<organism evidence="2 3">
    <name type="scientific">Adiantum capillus-veneris</name>
    <name type="common">Maidenhair fern</name>
    <dbReference type="NCBI Taxonomy" id="13818"/>
    <lineage>
        <taxon>Eukaryota</taxon>
        <taxon>Viridiplantae</taxon>
        <taxon>Streptophyta</taxon>
        <taxon>Embryophyta</taxon>
        <taxon>Tracheophyta</taxon>
        <taxon>Polypodiopsida</taxon>
        <taxon>Polypodiidae</taxon>
        <taxon>Polypodiales</taxon>
        <taxon>Pteridineae</taxon>
        <taxon>Pteridaceae</taxon>
        <taxon>Vittarioideae</taxon>
        <taxon>Adiantum</taxon>
    </lineage>
</organism>
<keyword evidence="3" id="KW-1185">Reference proteome</keyword>
<dbReference type="EMBL" id="JABFUD020000020">
    <property type="protein sequence ID" value="KAI5063966.1"/>
    <property type="molecule type" value="Genomic_DNA"/>
</dbReference>
<sequence length="81" mass="9080">MLQVANHAFEEERDSAALLKENLGPVKTTPRWSGLDSKRGVWFLGLVLNVLVCCSMTSGILQEESLMGQDAWRLLCWMLQG</sequence>